<organism evidence="2 3">
    <name type="scientific">Palleronia marisminoris</name>
    <dbReference type="NCBI Taxonomy" id="315423"/>
    <lineage>
        <taxon>Bacteria</taxon>
        <taxon>Pseudomonadati</taxon>
        <taxon>Pseudomonadota</taxon>
        <taxon>Alphaproteobacteria</taxon>
        <taxon>Rhodobacterales</taxon>
        <taxon>Roseobacteraceae</taxon>
        <taxon>Palleronia</taxon>
    </lineage>
</organism>
<dbReference type="STRING" id="315423.SAMN04488020_10779"/>
<gene>
    <name evidence="2" type="ORF">PAM7066_02552</name>
</gene>
<feature type="transmembrane region" description="Helical" evidence="1">
    <location>
        <begin position="102"/>
        <end position="124"/>
    </location>
</feature>
<evidence type="ECO:0000313" key="3">
    <source>
        <dbReference type="Proteomes" id="UP000193870"/>
    </source>
</evidence>
<dbReference type="RefSeq" id="WP_085854554.1">
    <property type="nucleotide sequence ID" value="NZ_FOPF01000007.1"/>
</dbReference>
<sequence>MTALTEFERLEAPALWRPGAGEQRRDVVVSLGEATLAIYTTGETPLAHWSLPAVERRNPGEMPAIFAPGPEAGETLEIDDDLMIDAIARVDRAIRRRRPRPGILRSVLFAGALMGIGALGVFWLPGALIRHAVAVAPPAVRADTGARLLDEITRLTGPVCSDPAARGALDTLSRRLIGEGRGRVVILRTERDDALALPGGIVAVGQHLIEDNDEPGVVAGHILSAIEQARQSDPIARLLEVSGPDAALRLMTTGEVSDRDLSTYAEHLMTQPTEPTPTDGLAARFQAAGVSPRAYAATLDGDAATALAEGAEADARPILSDGAWVALQAICTQ</sequence>
<evidence type="ECO:0000256" key="1">
    <source>
        <dbReference type="SAM" id="Phobius"/>
    </source>
</evidence>
<dbReference type="Proteomes" id="UP000193870">
    <property type="component" value="Unassembled WGS sequence"/>
</dbReference>
<dbReference type="AlphaFoldDB" id="A0A1Y5T1R8"/>
<reference evidence="2 3" key="1">
    <citation type="submission" date="2017-03" db="EMBL/GenBank/DDBJ databases">
        <authorList>
            <person name="Afonso C.L."/>
            <person name="Miller P.J."/>
            <person name="Scott M.A."/>
            <person name="Spackman E."/>
            <person name="Goraichik I."/>
            <person name="Dimitrov K.M."/>
            <person name="Suarez D.L."/>
            <person name="Swayne D.E."/>
        </authorList>
    </citation>
    <scope>NUCLEOTIDE SEQUENCE [LARGE SCALE GENOMIC DNA]</scope>
    <source>
        <strain evidence="2 3">CECT 7066</strain>
    </source>
</reference>
<accession>A0A1Y5T1R8</accession>
<dbReference type="EMBL" id="FWFV01000007">
    <property type="protein sequence ID" value="SLN54150.1"/>
    <property type="molecule type" value="Genomic_DNA"/>
</dbReference>
<keyword evidence="3" id="KW-1185">Reference proteome</keyword>
<evidence type="ECO:0000313" key="2">
    <source>
        <dbReference type="EMBL" id="SLN54150.1"/>
    </source>
</evidence>
<evidence type="ECO:0008006" key="4">
    <source>
        <dbReference type="Google" id="ProtNLM"/>
    </source>
</evidence>
<keyword evidence="1" id="KW-0472">Membrane</keyword>
<keyword evidence="1" id="KW-0812">Transmembrane</keyword>
<keyword evidence="1" id="KW-1133">Transmembrane helix</keyword>
<protein>
    <recommendedName>
        <fullName evidence="4">Peptidase M48 domain-containing protein</fullName>
    </recommendedName>
</protein>
<proteinExistence type="predicted"/>
<name>A0A1Y5T1R8_9RHOB</name>
<dbReference type="OrthoDB" id="7822309at2"/>